<keyword evidence="1" id="KW-1185">Reference proteome</keyword>
<name>A0A915I357_ROMCU</name>
<dbReference type="WBParaSite" id="nRc.2.0.1.t08563-RA">
    <property type="protein sequence ID" value="nRc.2.0.1.t08563-RA"/>
    <property type="gene ID" value="nRc.2.0.1.g08563"/>
</dbReference>
<sequence length="70" mass="7576">MKLQLIVVLAGVKNQKINGNETSENVNVHLGSRTIARVVKMLTPGNRNNIVATNAVKNVLLSPTKKENAL</sequence>
<dbReference type="AlphaFoldDB" id="A0A915I357"/>
<evidence type="ECO:0000313" key="2">
    <source>
        <dbReference type="WBParaSite" id="nRc.2.0.1.t08563-RA"/>
    </source>
</evidence>
<proteinExistence type="predicted"/>
<reference evidence="2" key="1">
    <citation type="submission" date="2022-11" db="UniProtKB">
        <authorList>
            <consortium name="WormBaseParasite"/>
        </authorList>
    </citation>
    <scope>IDENTIFICATION</scope>
</reference>
<evidence type="ECO:0000313" key="1">
    <source>
        <dbReference type="Proteomes" id="UP000887565"/>
    </source>
</evidence>
<protein>
    <submittedName>
        <fullName evidence="2">Uncharacterized protein</fullName>
    </submittedName>
</protein>
<organism evidence="1 2">
    <name type="scientific">Romanomermis culicivorax</name>
    <name type="common">Nematode worm</name>
    <dbReference type="NCBI Taxonomy" id="13658"/>
    <lineage>
        <taxon>Eukaryota</taxon>
        <taxon>Metazoa</taxon>
        <taxon>Ecdysozoa</taxon>
        <taxon>Nematoda</taxon>
        <taxon>Enoplea</taxon>
        <taxon>Dorylaimia</taxon>
        <taxon>Mermithida</taxon>
        <taxon>Mermithoidea</taxon>
        <taxon>Mermithidae</taxon>
        <taxon>Romanomermis</taxon>
    </lineage>
</organism>
<accession>A0A915I357</accession>
<dbReference type="Proteomes" id="UP000887565">
    <property type="component" value="Unplaced"/>
</dbReference>